<comment type="function">
    <text evidence="5 6">Responsible for the release of ribosomes from messenger RNA at the termination of protein biosynthesis. May increase the efficiency of translation by recycling ribosomes from one round of translation to another.</text>
</comment>
<sequence>MAKSKPASNATPAITSIVEDTKATMQQALDIMQKAFGTVRTGKASPALAEGIIVEYYGTQTRLKDIASITAPEPRMLVIQPWDQGAVKSIEKAIQGSELGISPVSDGRIIRLPIPELSEERRKDMTKLVKKRAEECRIEIRNARRDANEAIKKAQKASEITEDDQKVMTDDVQKLTDKMIEQVNKLLEVKEAELMAV</sequence>
<dbReference type="FunFam" id="3.30.1360.40:FF:000001">
    <property type="entry name" value="Ribosome-recycling factor"/>
    <property type="match status" value="1"/>
</dbReference>
<dbReference type="HAMAP" id="MF_00040">
    <property type="entry name" value="RRF"/>
    <property type="match status" value="1"/>
</dbReference>
<dbReference type="Proteomes" id="UP001238163">
    <property type="component" value="Unassembled WGS sequence"/>
</dbReference>
<comment type="caution">
    <text evidence="9">The sequence shown here is derived from an EMBL/GenBank/DDBJ whole genome shotgun (WGS) entry which is preliminary data.</text>
</comment>
<dbReference type="InterPro" id="IPR023584">
    <property type="entry name" value="Ribosome_recyc_fac_dom"/>
</dbReference>
<comment type="similarity">
    <text evidence="2 6">Belongs to the RRF family.</text>
</comment>
<dbReference type="FunFam" id="1.10.132.20:FF:000001">
    <property type="entry name" value="Ribosome-recycling factor"/>
    <property type="match status" value="1"/>
</dbReference>
<dbReference type="PANTHER" id="PTHR20982:SF3">
    <property type="entry name" value="MITOCHONDRIAL RIBOSOME RECYCLING FACTOR PSEUDO 1"/>
    <property type="match status" value="1"/>
</dbReference>
<organism evidence="9 10">
    <name type="scientific">Oligosphaera ethanolica</name>
    <dbReference type="NCBI Taxonomy" id="760260"/>
    <lineage>
        <taxon>Bacteria</taxon>
        <taxon>Pseudomonadati</taxon>
        <taxon>Lentisphaerota</taxon>
        <taxon>Oligosphaeria</taxon>
        <taxon>Oligosphaerales</taxon>
        <taxon>Oligosphaeraceae</taxon>
        <taxon>Oligosphaera</taxon>
    </lineage>
</organism>
<dbReference type="Gene3D" id="3.30.1360.40">
    <property type="match status" value="1"/>
</dbReference>
<keyword evidence="3 6" id="KW-0963">Cytoplasm</keyword>
<evidence type="ECO:0000256" key="7">
    <source>
        <dbReference type="SAM" id="Coils"/>
    </source>
</evidence>
<evidence type="ECO:0000313" key="10">
    <source>
        <dbReference type="Proteomes" id="UP001238163"/>
    </source>
</evidence>
<keyword evidence="7" id="KW-0175">Coiled coil</keyword>
<name>A0AAE3VKM0_9BACT</name>
<feature type="coiled-coil region" evidence="7">
    <location>
        <begin position="133"/>
        <end position="164"/>
    </location>
</feature>
<evidence type="ECO:0000256" key="1">
    <source>
        <dbReference type="ARBA" id="ARBA00004496"/>
    </source>
</evidence>
<dbReference type="InterPro" id="IPR036191">
    <property type="entry name" value="RRF_sf"/>
</dbReference>
<dbReference type="CDD" id="cd00520">
    <property type="entry name" value="RRF"/>
    <property type="match status" value="1"/>
</dbReference>
<dbReference type="Gene3D" id="1.10.132.20">
    <property type="entry name" value="Ribosome-recycling factor"/>
    <property type="match status" value="1"/>
</dbReference>
<comment type="subcellular location">
    <subcellularLocation>
        <location evidence="1 6">Cytoplasm</location>
    </subcellularLocation>
</comment>
<reference evidence="9" key="1">
    <citation type="submission" date="2023-07" db="EMBL/GenBank/DDBJ databases">
        <title>Genomic Encyclopedia of Type Strains, Phase IV (KMG-IV): sequencing the most valuable type-strain genomes for metagenomic binning, comparative biology and taxonomic classification.</title>
        <authorList>
            <person name="Goeker M."/>
        </authorList>
    </citation>
    <scope>NUCLEOTIDE SEQUENCE</scope>
    <source>
        <strain evidence="9">DSM 24202</strain>
    </source>
</reference>
<evidence type="ECO:0000256" key="4">
    <source>
        <dbReference type="ARBA" id="ARBA00022917"/>
    </source>
</evidence>
<dbReference type="EMBL" id="JAUSVL010000001">
    <property type="protein sequence ID" value="MDQ0291923.1"/>
    <property type="molecule type" value="Genomic_DNA"/>
</dbReference>
<gene>
    <name evidence="6" type="primary">frr</name>
    <name evidence="9" type="ORF">J3R75_004030</name>
</gene>
<evidence type="ECO:0000256" key="6">
    <source>
        <dbReference type="HAMAP-Rule" id="MF_00040"/>
    </source>
</evidence>
<dbReference type="NCBIfam" id="TIGR00496">
    <property type="entry name" value="frr"/>
    <property type="match status" value="1"/>
</dbReference>
<dbReference type="Pfam" id="PF01765">
    <property type="entry name" value="RRF"/>
    <property type="match status" value="1"/>
</dbReference>
<evidence type="ECO:0000256" key="3">
    <source>
        <dbReference type="ARBA" id="ARBA00022490"/>
    </source>
</evidence>
<keyword evidence="4 6" id="KW-0648">Protein biosynthesis</keyword>
<keyword evidence="10" id="KW-1185">Reference proteome</keyword>
<protein>
    <recommendedName>
        <fullName evidence="6">Ribosome-recycling factor</fullName>
        <shortName evidence="6">RRF</shortName>
    </recommendedName>
    <alternativeName>
        <fullName evidence="6">Ribosome-releasing factor</fullName>
    </alternativeName>
</protein>
<evidence type="ECO:0000259" key="8">
    <source>
        <dbReference type="Pfam" id="PF01765"/>
    </source>
</evidence>
<dbReference type="GO" id="GO:0006415">
    <property type="term" value="P:translational termination"/>
    <property type="evidence" value="ECO:0007669"/>
    <property type="project" value="UniProtKB-UniRule"/>
</dbReference>
<dbReference type="AlphaFoldDB" id="A0AAE3VKM0"/>
<dbReference type="GO" id="GO:0005737">
    <property type="term" value="C:cytoplasm"/>
    <property type="evidence" value="ECO:0007669"/>
    <property type="project" value="UniProtKB-SubCell"/>
</dbReference>
<dbReference type="SUPFAM" id="SSF55194">
    <property type="entry name" value="Ribosome recycling factor, RRF"/>
    <property type="match status" value="1"/>
</dbReference>
<proteinExistence type="inferred from homology"/>
<dbReference type="PANTHER" id="PTHR20982">
    <property type="entry name" value="RIBOSOME RECYCLING FACTOR"/>
    <property type="match status" value="1"/>
</dbReference>
<accession>A0AAE3VKM0</accession>
<dbReference type="InterPro" id="IPR002661">
    <property type="entry name" value="Ribosome_recyc_fac"/>
</dbReference>
<feature type="domain" description="Ribosome recycling factor" evidence="8">
    <location>
        <begin position="33"/>
        <end position="195"/>
    </location>
</feature>
<evidence type="ECO:0000313" key="9">
    <source>
        <dbReference type="EMBL" id="MDQ0291923.1"/>
    </source>
</evidence>
<dbReference type="GO" id="GO:0043023">
    <property type="term" value="F:ribosomal large subunit binding"/>
    <property type="evidence" value="ECO:0007669"/>
    <property type="project" value="TreeGrafter"/>
</dbReference>
<evidence type="ECO:0000256" key="2">
    <source>
        <dbReference type="ARBA" id="ARBA00005912"/>
    </source>
</evidence>
<evidence type="ECO:0000256" key="5">
    <source>
        <dbReference type="ARBA" id="ARBA00025050"/>
    </source>
</evidence>